<dbReference type="SMART" id="SM00490">
    <property type="entry name" value="HELICc"/>
    <property type="match status" value="1"/>
</dbReference>
<gene>
    <name evidence="6" type="ORF">J2S10_003353</name>
</gene>
<dbReference type="SUPFAM" id="SSF52540">
    <property type="entry name" value="P-loop containing nucleoside triphosphate hydrolases"/>
    <property type="match status" value="2"/>
</dbReference>
<protein>
    <submittedName>
        <fullName evidence="6">Superfamily II DNA or RNA helicase</fullName>
    </submittedName>
</protein>
<dbReference type="PROSITE" id="PS51192">
    <property type="entry name" value="HELICASE_ATP_BIND_1"/>
    <property type="match status" value="1"/>
</dbReference>
<dbReference type="PANTHER" id="PTHR10799">
    <property type="entry name" value="SNF2/RAD54 HELICASE FAMILY"/>
    <property type="match status" value="1"/>
</dbReference>
<feature type="domain" description="Helicase C-terminal" evidence="5">
    <location>
        <begin position="914"/>
        <end position="1072"/>
    </location>
</feature>
<reference evidence="6 7" key="1">
    <citation type="submission" date="2023-07" db="EMBL/GenBank/DDBJ databases">
        <title>Genomic Encyclopedia of Type Strains, Phase IV (KMG-IV): sequencing the most valuable type-strain genomes for metagenomic binning, comparative biology and taxonomic classification.</title>
        <authorList>
            <person name="Goeker M."/>
        </authorList>
    </citation>
    <scope>NUCLEOTIDE SEQUENCE [LARGE SCALE GENOMIC DNA]</scope>
    <source>
        <strain evidence="6 7">DSM 27594</strain>
    </source>
</reference>
<dbReference type="CDD" id="cd18012">
    <property type="entry name" value="DEXQc_arch_SWI2_SNF2"/>
    <property type="match status" value="1"/>
</dbReference>
<keyword evidence="7" id="KW-1185">Reference proteome</keyword>
<dbReference type="EMBL" id="JAUSTW010000005">
    <property type="protein sequence ID" value="MDQ0200170.1"/>
    <property type="molecule type" value="Genomic_DNA"/>
</dbReference>
<keyword evidence="1" id="KW-0378">Hydrolase</keyword>
<dbReference type="InterPro" id="IPR001650">
    <property type="entry name" value="Helicase_C-like"/>
</dbReference>
<sequence>MNLVLTKKMIKQLCGDHSFKRGEDLFRRQKVSFNHFFPERDVCKAIVKGNVDFQISIENNHGNLHAECTCPKLASFDKNCHHIAAVLIGLLELQKMKMNEDPSLEKAAAISAEDIRLTNGMLGLFGNKGTRPTSHQYLIENRELIDVEFTINPIPVENEGYMFGIKARAGSKQLHNVNNLTDFLRHIERRDSYKVSKQFTFDPELHHFQKKTDEVIHQLIQVQHDEKLGLLTSSQKDRKSGEQMILVPPSAWESIFPLLSVAPFVRLEQNEKLYDGIQLSAEPIPLNFVFDEANTGGYQLSVKGLNDITIMESYGYVLFEGQIRKIPMEDMKRLSDLKRMLDSSGKHQFQIPTDQLETFVEKVIPGLRKLGQVRIEKNITDRLIKTPLKAKLYLDRVKNRLLAGLEFHYGNVVINPLEGDRNKLGAGTSFIRNGEQEQQILQLMEESSFTKTEEGYFLHNEELEYHFLYHVVPKFRKLAQIFATTAVRLRLFKGNAHPKIRVEIDGRTDWLVFTFDLQGIPESEIRNLLQSLEEKRKYYRLPNGSLLSLESHEFKEMNRFLNGIGVNKEEINNEIRLPLVRGMQLIDSLENENMISLGQSFKHFLNDLRNPDKLKFAIPNSLDTILRDYQKLGYQWLKTLAHYGFGGILADDMGLGKTLQSIAFIQSVLPDIRKEKMPALIVSPSSLIYNWMNELKKFAPTIRAVIIDGSKEARINFLKNLGEVDIVITSYPLLRKDSKQYSEQMFHTLIFDEAQAFKNPATQTAKAAKMLRANYRFALTGTPVENSIDELWSIFNVVFPNLLPGRKAFHDLTRETVAKRVRPFILRRLKEDVLEELPEKIDSMYASELLPEQKKLYAAYLAKLKHDAFKHLDKDTFQKNRIKILAGLTRLRQLCCHPALFVDGYPGKSGKFEQLLKILAECRSAGKRILIFSQFTKMLEIIGRELGSQGVPFFYLDGNTPASKRVEICDRFNEGESDMFLISLKAGGTGLNLTGADTVILYDLWWNPAVEEQAADRAYRMGQKNVVQVIKLVAKGTIEEKMNELQKKKKNLIGEIIQPGKEKLSSLTEEDIKEILMI</sequence>
<keyword evidence="6" id="KW-0547">Nucleotide-binding</keyword>
<evidence type="ECO:0000313" key="7">
    <source>
        <dbReference type="Proteomes" id="UP001224122"/>
    </source>
</evidence>
<evidence type="ECO:0000259" key="4">
    <source>
        <dbReference type="PROSITE" id="PS51192"/>
    </source>
</evidence>
<feature type="domain" description="Helicase ATP-binding" evidence="4">
    <location>
        <begin position="638"/>
        <end position="801"/>
    </location>
</feature>
<keyword evidence="2" id="KW-0863">Zinc-finger</keyword>
<dbReference type="InterPro" id="IPR038718">
    <property type="entry name" value="SNF2-like_sf"/>
</dbReference>
<keyword evidence="2" id="KW-0479">Metal-binding</keyword>
<dbReference type="CDD" id="cd18793">
    <property type="entry name" value="SF2_C_SNF"/>
    <property type="match status" value="1"/>
</dbReference>
<dbReference type="Gene3D" id="3.40.50.10810">
    <property type="entry name" value="Tandem AAA-ATPase domain"/>
    <property type="match status" value="1"/>
</dbReference>
<dbReference type="InterPro" id="IPR007527">
    <property type="entry name" value="Znf_SWIM"/>
</dbReference>
<dbReference type="Pfam" id="PF04434">
    <property type="entry name" value="SWIM"/>
    <property type="match status" value="1"/>
</dbReference>
<dbReference type="InterPro" id="IPR049730">
    <property type="entry name" value="SNF2/RAD54-like_C"/>
</dbReference>
<dbReference type="SMART" id="SM00487">
    <property type="entry name" value="DEXDc"/>
    <property type="match status" value="1"/>
</dbReference>
<accession>A0ABT9XX71</accession>
<evidence type="ECO:0000313" key="6">
    <source>
        <dbReference type="EMBL" id="MDQ0200170.1"/>
    </source>
</evidence>
<comment type="caution">
    <text evidence="6">The sequence shown here is derived from an EMBL/GenBank/DDBJ whole genome shotgun (WGS) entry which is preliminary data.</text>
</comment>
<keyword evidence="2" id="KW-0862">Zinc</keyword>
<dbReference type="InterPro" id="IPR013663">
    <property type="entry name" value="Helicase_SWF/SNF/SWI_bac"/>
</dbReference>
<dbReference type="Gene3D" id="3.40.50.300">
    <property type="entry name" value="P-loop containing nucleotide triphosphate hydrolases"/>
    <property type="match status" value="1"/>
</dbReference>
<dbReference type="PROSITE" id="PS51194">
    <property type="entry name" value="HELICASE_CTER"/>
    <property type="match status" value="1"/>
</dbReference>
<dbReference type="Proteomes" id="UP001224122">
    <property type="component" value="Unassembled WGS sequence"/>
</dbReference>
<dbReference type="Pfam" id="PF08455">
    <property type="entry name" value="SNF2_assoc"/>
    <property type="match status" value="1"/>
</dbReference>
<dbReference type="Pfam" id="PF00271">
    <property type="entry name" value="Helicase_C"/>
    <property type="match status" value="1"/>
</dbReference>
<evidence type="ECO:0000256" key="1">
    <source>
        <dbReference type="ARBA" id="ARBA00022801"/>
    </source>
</evidence>
<keyword evidence="6" id="KW-0347">Helicase</keyword>
<dbReference type="InterPro" id="IPR027417">
    <property type="entry name" value="P-loop_NTPase"/>
</dbReference>
<evidence type="ECO:0000256" key="2">
    <source>
        <dbReference type="PROSITE-ProRule" id="PRU00325"/>
    </source>
</evidence>
<dbReference type="PROSITE" id="PS50966">
    <property type="entry name" value="ZF_SWIM"/>
    <property type="match status" value="1"/>
</dbReference>
<dbReference type="InterPro" id="IPR000330">
    <property type="entry name" value="SNF2_N"/>
</dbReference>
<evidence type="ECO:0000259" key="3">
    <source>
        <dbReference type="PROSITE" id="PS50966"/>
    </source>
</evidence>
<organism evidence="6 7">
    <name type="scientific">Neobacillus ginsengisoli</name>
    <dbReference type="NCBI Taxonomy" id="904295"/>
    <lineage>
        <taxon>Bacteria</taxon>
        <taxon>Bacillati</taxon>
        <taxon>Bacillota</taxon>
        <taxon>Bacilli</taxon>
        <taxon>Bacillales</taxon>
        <taxon>Bacillaceae</taxon>
        <taxon>Neobacillus</taxon>
    </lineage>
</organism>
<feature type="domain" description="SWIM-type" evidence="3">
    <location>
        <begin position="53"/>
        <end position="91"/>
    </location>
</feature>
<dbReference type="InterPro" id="IPR014001">
    <property type="entry name" value="Helicase_ATP-bd"/>
</dbReference>
<dbReference type="RefSeq" id="WP_307409746.1">
    <property type="nucleotide sequence ID" value="NZ_JAUSTW010000005.1"/>
</dbReference>
<name>A0ABT9XX71_9BACI</name>
<evidence type="ECO:0000259" key="5">
    <source>
        <dbReference type="PROSITE" id="PS51194"/>
    </source>
</evidence>
<proteinExistence type="predicted"/>
<dbReference type="Pfam" id="PF00176">
    <property type="entry name" value="SNF2-rel_dom"/>
    <property type="match status" value="1"/>
</dbReference>
<dbReference type="GO" id="GO:0004386">
    <property type="term" value="F:helicase activity"/>
    <property type="evidence" value="ECO:0007669"/>
    <property type="project" value="UniProtKB-KW"/>
</dbReference>
<keyword evidence="6" id="KW-0067">ATP-binding</keyword>